<keyword evidence="4" id="KW-1003">Cell membrane</keyword>
<evidence type="ECO:0000256" key="15">
    <source>
        <dbReference type="ARBA" id="ARBA00023136"/>
    </source>
</evidence>
<dbReference type="AlphaFoldDB" id="A0ABD3T2T5"/>
<evidence type="ECO:0000256" key="11">
    <source>
        <dbReference type="ARBA" id="ARBA00022741"/>
    </source>
</evidence>
<dbReference type="GO" id="GO:0051707">
    <property type="term" value="P:response to other organism"/>
    <property type="evidence" value="ECO:0007669"/>
    <property type="project" value="UniProtKB-ARBA"/>
</dbReference>
<keyword evidence="13 20" id="KW-0067">ATP-binding</keyword>
<dbReference type="InterPro" id="IPR000719">
    <property type="entry name" value="Prot_kinase_dom"/>
</dbReference>
<sequence>MKMVHTQIALLVLISTTFIVSAMAAGEQVKYSSIKTDASTLLSFKKMIQEDPNGALSDWNLKKDPCTWHGITCNNLGRITALDLAQSNLVGQVSFSPFSSLDMLTSLNLSANSFTVNASESLVQIPFGVKQLELSFSGIFGHIPENLFTNCPNLEYVNLGFNKLTGSLPETLLSHIDKLQYLDLSYNNITGLISNMKIEKCTSLLHLDWSGNQIVGSVPVSFSNCTNLNELILPENSLSGDIPPSIGLLKSLKRLDLSHNHLTGWIPFELGNTCNSLLELKLSNNNITGSIPVSFSSCSWLQVLDLSNNNLTGPFPDSMVRNLESLESLLLSNNRITGDFPSSISFCKKLRVVDFSSNMFSGIIPPDICPGAVSLEELRLPDNLIFGKIPPQLSQCTKLKIIDFSINYINGSIPKELGNLENLEQLIAWYNSLEGNVPLELGNCKKLKNLILNNNHLSGEIPKELSNCADIEWISLTSNGLTGEIPRELGVLTRLAVLQLANNSLSGQIPKELANCTSLVWLDLNSNQLGGEIPSRLGRQLGAKALTGILSGNTLVFVRNVGNSCRGVGGLLEFFGIRPERLLQVPSLRSCDFTRLYSGPIDLSNNELTGQIPSRGQLSTLPATQYENNPGLCGVPLPECQYPSANPTENGPKSGRKSSAVSWANSIVMGILISIASICILIVWAIAMRARRKEAQGVKILSSLQDPHAATTWKIEKEKEPLSINVATFQRQLRKLKFSQLIEATNGFSAASLIGSGGFGEVFKATLKDGPSVAIKKLIRLSCQGDREFMAEMETLGKIKHRNLVPLLGYCKIGEERLLVYEFMEYGSLEEMLHGRPRRQERRILTWEERKKIARGAAKGLCFLHHNCIPHIIHRDMKSSNVLLDNEMEARVSDFGMARLISALDTHLSVSTLAGTPGYVPPEYYQSFRCTAKGDVYSFGVILLELLTGKRPTDKEDFGDTNLVGWVKSKVREGKGMEVIDTDLLSVTKGTDEDEAEEVKEMVRYLEITLQCVDDFPSKRPNMLQVVAMLRELVPAGANGDNSAGSQWDKVDKCVEPKRCRIPKKVRTICVELKRWTIFGFSPTRADPEHFWSQILQNCTFSCSILTNSCTSNSSPRAKCKGSFNKLKKLQDISAADKEHSSSDGQMSNPRTLNLPHRMSNPDLNFEASSGGNQYMLLDACTGRHEPIVPSELYTEYSERDFRSLASSS</sequence>
<evidence type="ECO:0000256" key="10">
    <source>
        <dbReference type="ARBA" id="ARBA00022737"/>
    </source>
</evidence>
<keyword evidence="5" id="KW-0723">Serine/threonine-protein kinase</keyword>
<protein>
    <recommendedName>
        <fullName evidence="3">non-specific serine/threonine protein kinase</fullName>
        <ecNumber evidence="3">2.7.11.1</ecNumber>
    </recommendedName>
</protein>
<name>A0ABD3T2T5_9LAMI</name>
<keyword evidence="11 20" id="KW-0547">Nucleotide-binding</keyword>
<organism evidence="25 26">
    <name type="scientific">Penstemon smallii</name>
    <dbReference type="NCBI Taxonomy" id="265156"/>
    <lineage>
        <taxon>Eukaryota</taxon>
        <taxon>Viridiplantae</taxon>
        <taxon>Streptophyta</taxon>
        <taxon>Embryophyta</taxon>
        <taxon>Tracheophyta</taxon>
        <taxon>Spermatophyta</taxon>
        <taxon>Magnoliopsida</taxon>
        <taxon>eudicotyledons</taxon>
        <taxon>Gunneridae</taxon>
        <taxon>Pentapetalae</taxon>
        <taxon>asterids</taxon>
        <taxon>lamiids</taxon>
        <taxon>Lamiales</taxon>
        <taxon>Plantaginaceae</taxon>
        <taxon>Cheloneae</taxon>
        <taxon>Penstemon</taxon>
    </lineage>
</organism>
<evidence type="ECO:0000256" key="19">
    <source>
        <dbReference type="ARBA" id="ARBA00048679"/>
    </source>
</evidence>
<comment type="catalytic activity">
    <reaction evidence="19">
        <text>L-seryl-[protein] + ATP = O-phospho-L-seryl-[protein] + ADP + H(+)</text>
        <dbReference type="Rhea" id="RHEA:17989"/>
        <dbReference type="Rhea" id="RHEA-COMP:9863"/>
        <dbReference type="Rhea" id="RHEA-COMP:11604"/>
        <dbReference type="ChEBI" id="CHEBI:15378"/>
        <dbReference type="ChEBI" id="CHEBI:29999"/>
        <dbReference type="ChEBI" id="CHEBI:30616"/>
        <dbReference type="ChEBI" id="CHEBI:83421"/>
        <dbReference type="ChEBI" id="CHEBI:456216"/>
        <dbReference type="EC" id="2.7.11.1"/>
    </reaction>
</comment>
<dbReference type="InterPro" id="IPR017441">
    <property type="entry name" value="Protein_kinase_ATP_BS"/>
</dbReference>
<keyword evidence="15 22" id="KW-0472">Membrane</keyword>
<dbReference type="EMBL" id="JBJXBP010000005">
    <property type="protein sequence ID" value="KAL3830703.1"/>
    <property type="molecule type" value="Genomic_DNA"/>
</dbReference>
<evidence type="ECO:0000256" key="20">
    <source>
        <dbReference type="PROSITE-ProRule" id="PRU10141"/>
    </source>
</evidence>
<dbReference type="InterPro" id="IPR013210">
    <property type="entry name" value="LRR_N_plant-typ"/>
</dbReference>
<dbReference type="FunFam" id="1.10.510.10:FF:000526">
    <property type="entry name" value="serine/threonine-protein kinase BRI1-like 2"/>
    <property type="match status" value="1"/>
</dbReference>
<evidence type="ECO:0000256" key="17">
    <source>
        <dbReference type="ARBA" id="ARBA00023180"/>
    </source>
</evidence>
<dbReference type="PRINTS" id="PR00019">
    <property type="entry name" value="LEURICHRPT"/>
</dbReference>
<dbReference type="InterPro" id="IPR045381">
    <property type="entry name" value="BRI1_island_dom"/>
</dbReference>
<dbReference type="Proteomes" id="UP001634393">
    <property type="component" value="Unassembled WGS sequence"/>
</dbReference>
<dbReference type="Gene3D" id="3.80.10.10">
    <property type="entry name" value="Ribonuclease Inhibitor"/>
    <property type="match status" value="3"/>
</dbReference>
<feature type="region of interest" description="Disordered" evidence="21">
    <location>
        <begin position="1135"/>
        <end position="1159"/>
    </location>
</feature>
<comment type="similarity">
    <text evidence="2">Belongs to the protein kinase superfamily. Ser/Thr protein kinase family.</text>
</comment>
<dbReference type="EC" id="2.7.11.1" evidence="3"/>
<dbReference type="SUPFAM" id="SSF56112">
    <property type="entry name" value="Protein kinase-like (PK-like)"/>
    <property type="match status" value="1"/>
</dbReference>
<evidence type="ECO:0000256" key="12">
    <source>
        <dbReference type="ARBA" id="ARBA00022777"/>
    </source>
</evidence>
<accession>A0ABD3T2T5</accession>
<keyword evidence="9 23" id="KW-0732">Signal</keyword>
<dbReference type="PANTHER" id="PTHR48056:SF14">
    <property type="entry name" value="NON-SPECIFIC SERINE_THREONINE PROTEIN KINASE"/>
    <property type="match status" value="1"/>
</dbReference>
<evidence type="ECO:0000313" key="26">
    <source>
        <dbReference type="Proteomes" id="UP001634393"/>
    </source>
</evidence>
<evidence type="ECO:0000256" key="23">
    <source>
        <dbReference type="SAM" id="SignalP"/>
    </source>
</evidence>
<comment type="catalytic activity">
    <reaction evidence="18">
        <text>L-threonyl-[protein] + ATP = O-phospho-L-threonyl-[protein] + ADP + H(+)</text>
        <dbReference type="Rhea" id="RHEA:46608"/>
        <dbReference type="Rhea" id="RHEA-COMP:11060"/>
        <dbReference type="Rhea" id="RHEA-COMP:11605"/>
        <dbReference type="ChEBI" id="CHEBI:15378"/>
        <dbReference type="ChEBI" id="CHEBI:30013"/>
        <dbReference type="ChEBI" id="CHEBI:30616"/>
        <dbReference type="ChEBI" id="CHEBI:61977"/>
        <dbReference type="ChEBI" id="CHEBI:456216"/>
        <dbReference type="EC" id="2.7.11.1"/>
    </reaction>
</comment>
<dbReference type="Gene3D" id="1.10.510.10">
    <property type="entry name" value="Transferase(Phosphotransferase) domain 1"/>
    <property type="match status" value="1"/>
</dbReference>
<feature type="signal peptide" evidence="23">
    <location>
        <begin position="1"/>
        <end position="24"/>
    </location>
</feature>
<evidence type="ECO:0000256" key="16">
    <source>
        <dbReference type="ARBA" id="ARBA00023170"/>
    </source>
</evidence>
<evidence type="ECO:0000256" key="2">
    <source>
        <dbReference type="ARBA" id="ARBA00008684"/>
    </source>
</evidence>
<keyword evidence="8 22" id="KW-0812">Transmembrane</keyword>
<evidence type="ECO:0000256" key="13">
    <source>
        <dbReference type="ARBA" id="ARBA00022840"/>
    </source>
</evidence>
<evidence type="ECO:0000256" key="8">
    <source>
        <dbReference type="ARBA" id="ARBA00022692"/>
    </source>
</evidence>
<evidence type="ECO:0000256" key="5">
    <source>
        <dbReference type="ARBA" id="ARBA00022527"/>
    </source>
</evidence>
<dbReference type="InterPro" id="IPR003591">
    <property type="entry name" value="Leu-rich_rpt_typical-subtyp"/>
</dbReference>
<dbReference type="PANTHER" id="PTHR48056">
    <property type="entry name" value="LRR RECEPTOR-LIKE SERINE/THREONINE-PROTEIN KINASE-RELATED"/>
    <property type="match status" value="1"/>
</dbReference>
<keyword evidence="17" id="KW-0325">Glycoprotein</keyword>
<dbReference type="InterPro" id="IPR011009">
    <property type="entry name" value="Kinase-like_dom_sf"/>
</dbReference>
<dbReference type="Pfam" id="PF20141">
    <property type="entry name" value="Island"/>
    <property type="match status" value="1"/>
</dbReference>
<comment type="caution">
    <text evidence="25">The sequence shown here is derived from an EMBL/GenBank/DDBJ whole genome shotgun (WGS) entry which is preliminary data.</text>
</comment>
<dbReference type="InterPro" id="IPR008271">
    <property type="entry name" value="Ser/Thr_kinase_AS"/>
</dbReference>
<keyword evidence="16" id="KW-0675">Receptor</keyword>
<feature type="compositionally biased region" description="Polar residues" evidence="21">
    <location>
        <begin position="1143"/>
        <end position="1152"/>
    </location>
</feature>
<dbReference type="PROSITE" id="PS00108">
    <property type="entry name" value="PROTEIN_KINASE_ST"/>
    <property type="match status" value="1"/>
</dbReference>
<dbReference type="Pfam" id="PF00069">
    <property type="entry name" value="Pkinase"/>
    <property type="match status" value="1"/>
</dbReference>
<dbReference type="PROSITE" id="PS51450">
    <property type="entry name" value="LRR"/>
    <property type="match status" value="1"/>
</dbReference>
<dbReference type="Pfam" id="PF00560">
    <property type="entry name" value="LRR_1"/>
    <property type="match status" value="9"/>
</dbReference>
<feature type="domain" description="Protein kinase" evidence="24">
    <location>
        <begin position="748"/>
        <end position="1034"/>
    </location>
</feature>
<evidence type="ECO:0000259" key="24">
    <source>
        <dbReference type="PROSITE" id="PS50011"/>
    </source>
</evidence>
<evidence type="ECO:0000256" key="14">
    <source>
        <dbReference type="ARBA" id="ARBA00022989"/>
    </source>
</evidence>
<dbReference type="SMART" id="SM00369">
    <property type="entry name" value="LRR_TYP"/>
    <property type="match status" value="6"/>
</dbReference>
<reference evidence="25 26" key="1">
    <citation type="submission" date="2024-12" db="EMBL/GenBank/DDBJ databases">
        <title>The unique morphological basis and parallel evolutionary history of personate flowers in Penstemon.</title>
        <authorList>
            <person name="Depatie T.H."/>
            <person name="Wessinger C.A."/>
        </authorList>
    </citation>
    <scope>NUCLEOTIDE SEQUENCE [LARGE SCALE GENOMIC DNA]</scope>
    <source>
        <strain evidence="25">WTNN_2</strain>
        <tissue evidence="25">Leaf</tissue>
    </source>
</reference>
<dbReference type="GO" id="GO:0005524">
    <property type="term" value="F:ATP binding"/>
    <property type="evidence" value="ECO:0007669"/>
    <property type="project" value="UniProtKB-UniRule"/>
</dbReference>
<evidence type="ECO:0000256" key="1">
    <source>
        <dbReference type="ARBA" id="ARBA00004251"/>
    </source>
</evidence>
<dbReference type="PROSITE" id="PS50011">
    <property type="entry name" value="PROTEIN_KINASE_DOM"/>
    <property type="match status" value="1"/>
</dbReference>
<keyword evidence="12" id="KW-0418">Kinase</keyword>
<dbReference type="PROSITE" id="PS00107">
    <property type="entry name" value="PROTEIN_KINASE_ATP"/>
    <property type="match status" value="1"/>
</dbReference>
<dbReference type="InterPro" id="IPR001611">
    <property type="entry name" value="Leu-rich_rpt"/>
</dbReference>
<dbReference type="CDD" id="cd14066">
    <property type="entry name" value="STKc_IRAK"/>
    <property type="match status" value="1"/>
</dbReference>
<dbReference type="InterPro" id="IPR032675">
    <property type="entry name" value="LRR_dom_sf"/>
</dbReference>
<keyword evidence="10" id="KW-0677">Repeat</keyword>
<dbReference type="InterPro" id="IPR050647">
    <property type="entry name" value="Plant_LRR-RLKs"/>
</dbReference>
<comment type="subcellular location">
    <subcellularLocation>
        <location evidence="1">Cell membrane</location>
        <topology evidence="1">Single-pass type I membrane protein</topology>
    </subcellularLocation>
</comment>
<dbReference type="FunFam" id="3.30.200.20:FF:000150">
    <property type="entry name" value="serine/threonine-protein kinase BRI1-like 2"/>
    <property type="match status" value="1"/>
</dbReference>
<dbReference type="Pfam" id="PF13855">
    <property type="entry name" value="LRR_8"/>
    <property type="match status" value="1"/>
</dbReference>
<proteinExistence type="inferred from homology"/>
<keyword evidence="14 22" id="KW-1133">Transmembrane helix</keyword>
<feature type="chain" id="PRO_5044767448" description="non-specific serine/threonine protein kinase" evidence="23">
    <location>
        <begin position="25"/>
        <end position="1209"/>
    </location>
</feature>
<dbReference type="GO" id="GO:0004674">
    <property type="term" value="F:protein serine/threonine kinase activity"/>
    <property type="evidence" value="ECO:0007669"/>
    <property type="project" value="UniProtKB-KW"/>
</dbReference>
<dbReference type="FunFam" id="3.80.10.10:FF:000400">
    <property type="entry name" value="Nuclear pore complex protein NUP107"/>
    <property type="match status" value="1"/>
</dbReference>
<dbReference type="GO" id="GO:0005886">
    <property type="term" value="C:plasma membrane"/>
    <property type="evidence" value="ECO:0007669"/>
    <property type="project" value="UniProtKB-SubCell"/>
</dbReference>
<dbReference type="FunFam" id="3.80.10.10:FF:000383">
    <property type="entry name" value="Leucine-rich repeat receptor protein kinase EMS1"/>
    <property type="match status" value="1"/>
</dbReference>
<evidence type="ECO:0000313" key="25">
    <source>
        <dbReference type="EMBL" id="KAL3830703.1"/>
    </source>
</evidence>
<dbReference type="Gene3D" id="3.30.200.20">
    <property type="entry name" value="Phosphorylase Kinase, domain 1"/>
    <property type="match status" value="1"/>
</dbReference>
<evidence type="ECO:0000256" key="3">
    <source>
        <dbReference type="ARBA" id="ARBA00012513"/>
    </source>
</evidence>
<keyword evidence="6" id="KW-0433">Leucine-rich repeat</keyword>
<dbReference type="SUPFAM" id="SSF52058">
    <property type="entry name" value="L domain-like"/>
    <property type="match status" value="2"/>
</dbReference>
<dbReference type="Pfam" id="PF08263">
    <property type="entry name" value="LRRNT_2"/>
    <property type="match status" value="1"/>
</dbReference>
<evidence type="ECO:0000256" key="18">
    <source>
        <dbReference type="ARBA" id="ARBA00047899"/>
    </source>
</evidence>
<evidence type="ECO:0000256" key="6">
    <source>
        <dbReference type="ARBA" id="ARBA00022614"/>
    </source>
</evidence>
<gene>
    <name evidence="25" type="ORF">ACJIZ3_019505</name>
</gene>
<dbReference type="FunFam" id="3.80.10.10:FF:000041">
    <property type="entry name" value="LRR receptor-like serine/threonine-protein kinase ERECTA"/>
    <property type="match status" value="3"/>
</dbReference>
<evidence type="ECO:0000256" key="4">
    <source>
        <dbReference type="ARBA" id="ARBA00022475"/>
    </source>
</evidence>
<evidence type="ECO:0000256" key="7">
    <source>
        <dbReference type="ARBA" id="ARBA00022679"/>
    </source>
</evidence>
<evidence type="ECO:0000256" key="21">
    <source>
        <dbReference type="SAM" id="MobiDB-lite"/>
    </source>
</evidence>
<dbReference type="GO" id="GO:0006952">
    <property type="term" value="P:defense response"/>
    <property type="evidence" value="ECO:0007669"/>
    <property type="project" value="UniProtKB-ARBA"/>
</dbReference>
<keyword evidence="26" id="KW-1185">Reference proteome</keyword>
<feature type="transmembrane region" description="Helical" evidence="22">
    <location>
        <begin position="663"/>
        <end position="687"/>
    </location>
</feature>
<dbReference type="SMART" id="SM00220">
    <property type="entry name" value="S_TKc"/>
    <property type="match status" value="1"/>
</dbReference>
<evidence type="ECO:0000256" key="9">
    <source>
        <dbReference type="ARBA" id="ARBA00022729"/>
    </source>
</evidence>
<keyword evidence="7" id="KW-0808">Transferase</keyword>
<evidence type="ECO:0000256" key="22">
    <source>
        <dbReference type="SAM" id="Phobius"/>
    </source>
</evidence>
<feature type="binding site" evidence="20">
    <location>
        <position position="777"/>
    </location>
    <ligand>
        <name>ATP</name>
        <dbReference type="ChEBI" id="CHEBI:30616"/>
    </ligand>
</feature>